<proteinExistence type="predicted"/>
<sequence length="100" mass="11189">MAESRYSFTASVWEHDGEGSWHFLGVPEEVADEIEERYGHRSAGFGAVKVRVRIGATRWSTSLFPSKHLGTYILPVKKAVRVAEQLVDGSRTEVEIEIAI</sequence>
<dbReference type="InterPro" id="IPR037079">
    <property type="entry name" value="AF2212/PG0164-like_sf"/>
</dbReference>
<evidence type="ECO:0000313" key="2">
    <source>
        <dbReference type="Proteomes" id="UP000707731"/>
    </source>
</evidence>
<dbReference type="Pfam" id="PF08922">
    <property type="entry name" value="DUF1905"/>
    <property type="match status" value="1"/>
</dbReference>
<evidence type="ECO:0000313" key="1">
    <source>
        <dbReference type="EMBL" id="MBF6356490.1"/>
    </source>
</evidence>
<keyword evidence="2" id="KW-1185">Reference proteome</keyword>
<protein>
    <submittedName>
        <fullName evidence="1">DUF1905 domain-containing protein</fullName>
    </submittedName>
</protein>
<reference evidence="1 2" key="1">
    <citation type="submission" date="2020-10" db="EMBL/GenBank/DDBJ databases">
        <title>Identification of Nocardia species via Next-generation sequencing and recognition of intraspecies genetic diversity.</title>
        <authorList>
            <person name="Li P."/>
            <person name="Li P."/>
            <person name="Lu B."/>
        </authorList>
    </citation>
    <scope>NUCLEOTIDE SEQUENCE [LARGE SCALE GENOMIC DNA]</scope>
    <source>
        <strain evidence="1 2">BJ06-0143</strain>
    </source>
</reference>
<comment type="caution">
    <text evidence="1">The sequence shown here is derived from an EMBL/GenBank/DDBJ whole genome shotgun (WGS) entry which is preliminary data.</text>
</comment>
<dbReference type="Proteomes" id="UP000707731">
    <property type="component" value="Unassembled WGS sequence"/>
</dbReference>
<dbReference type="RefSeq" id="WP_195003357.1">
    <property type="nucleotide sequence ID" value="NZ_JADLQN010000003.1"/>
</dbReference>
<dbReference type="EMBL" id="JADLQN010000003">
    <property type="protein sequence ID" value="MBF6356490.1"/>
    <property type="molecule type" value="Genomic_DNA"/>
</dbReference>
<dbReference type="InterPro" id="IPR015018">
    <property type="entry name" value="DUF1905"/>
</dbReference>
<organism evidence="1 2">
    <name type="scientific">Nocardia higoensis</name>
    <dbReference type="NCBI Taxonomy" id="228599"/>
    <lineage>
        <taxon>Bacteria</taxon>
        <taxon>Bacillati</taxon>
        <taxon>Actinomycetota</taxon>
        <taxon>Actinomycetes</taxon>
        <taxon>Mycobacteriales</taxon>
        <taxon>Nocardiaceae</taxon>
        <taxon>Nocardia</taxon>
    </lineage>
</organism>
<gene>
    <name evidence="1" type="ORF">IU449_18395</name>
</gene>
<name>A0ABS0DDG9_9NOCA</name>
<dbReference type="SUPFAM" id="SSF141694">
    <property type="entry name" value="AF2212/PG0164-like"/>
    <property type="match status" value="1"/>
</dbReference>
<dbReference type="Gene3D" id="2.40.30.100">
    <property type="entry name" value="AF2212/PG0164-like"/>
    <property type="match status" value="1"/>
</dbReference>
<accession>A0ABS0DDG9</accession>